<protein>
    <submittedName>
        <fullName evidence="4">Ribosomal protein L32</fullName>
    </submittedName>
</protein>
<dbReference type="GO" id="GO:0006412">
    <property type="term" value="P:translation"/>
    <property type="evidence" value="ECO:0007669"/>
    <property type="project" value="InterPro"/>
</dbReference>
<dbReference type="InterPro" id="IPR036351">
    <property type="entry name" value="Ribosomal_eL32_sf"/>
</dbReference>
<keyword evidence="2 4" id="KW-0689">Ribosomal protein</keyword>
<accession>A0A146KE31</accession>
<comment type="similarity">
    <text evidence="1">Belongs to the eukaryotic ribosomal protein eL32 family.</text>
</comment>
<evidence type="ECO:0000256" key="1">
    <source>
        <dbReference type="ARBA" id="ARBA00008431"/>
    </source>
</evidence>
<organism evidence="4">
    <name type="scientific">Trepomonas sp. PC1</name>
    <dbReference type="NCBI Taxonomy" id="1076344"/>
    <lineage>
        <taxon>Eukaryota</taxon>
        <taxon>Metamonada</taxon>
        <taxon>Diplomonadida</taxon>
        <taxon>Hexamitidae</taxon>
        <taxon>Hexamitinae</taxon>
        <taxon>Trepomonas</taxon>
    </lineage>
</organism>
<dbReference type="Pfam" id="PF01655">
    <property type="entry name" value="Ribosomal_L32e"/>
    <property type="match status" value="1"/>
</dbReference>
<dbReference type="SUPFAM" id="SSF52042">
    <property type="entry name" value="Ribosomal protein L32e"/>
    <property type="match status" value="1"/>
</dbReference>
<dbReference type="GO" id="GO:0022625">
    <property type="term" value="C:cytosolic large ribosomal subunit"/>
    <property type="evidence" value="ECO:0007669"/>
    <property type="project" value="TreeGrafter"/>
</dbReference>
<proteinExistence type="inferred from homology"/>
<dbReference type="EMBL" id="GDID01001859">
    <property type="protein sequence ID" value="JAP94747.1"/>
    <property type="molecule type" value="Transcribed_RNA"/>
</dbReference>
<dbReference type="InterPro" id="IPR001515">
    <property type="entry name" value="Ribosomal_eL32"/>
</dbReference>
<sequence>MVLPLAHKKIIKKRTAHFVRFQSDQWLRVGAAWRKPRGIDNPVRRQYLGHRPLVSIGYGSDKATKHMMQNGFYPFIVNNVSDLQALVAQNTLYAAVIAHAVSAQKRKQIVEKAKELKIKVMNGKARINKEDK</sequence>
<evidence type="ECO:0000256" key="3">
    <source>
        <dbReference type="ARBA" id="ARBA00023274"/>
    </source>
</evidence>
<dbReference type="SMART" id="SM01393">
    <property type="entry name" value="Ribosomal_L32e"/>
    <property type="match status" value="1"/>
</dbReference>
<dbReference type="AlphaFoldDB" id="A0A146KE31"/>
<reference evidence="4" key="1">
    <citation type="submission" date="2015-07" db="EMBL/GenBank/DDBJ databases">
        <title>Adaptation to a free-living lifestyle via gene acquisitions in the diplomonad Trepomonas sp. PC1.</title>
        <authorList>
            <person name="Xu F."/>
            <person name="Jerlstrom-Hultqvist J."/>
            <person name="Kolisko M."/>
            <person name="Simpson A.G.B."/>
            <person name="Roger A.J."/>
            <person name="Svard S.G."/>
            <person name="Andersson J.O."/>
        </authorList>
    </citation>
    <scope>NUCLEOTIDE SEQUENCE</scope>
    <source>
        <strain evidence="4">PC1</strain>
    </source>
</reference>
<gene>
    <name evidence="4" type="ORF">TPC1_12495</name>
</gene>
<keyword evidence="3" id="KW-0687">Ribonucleoprotein</keyword>
<dbReference type="PANTHER" id="PTHR23413:SF1">
    <property type="entry name" value="RIBOSOMAL PROTEIN L32"/>
    <property type="match status" value="1"/>
</dbReference>
<dbReference type="GO" id="GO:0003735">
    <property type="term" value="F:structural constituent of ribosome"/>
    <property type="evidence" value="ECO:0007669"/>
    <property type="project" value="InterPro"/>
</dbReference>
<evidence type="ECO:0000313" key="4">
    <source>
        <dbReference type="EMBL" id="JAP94747.1"/>
    </source>
</evidence>
<dbReference type="CDD" id="cd00513">
    <property type="entry name" value="Ribosomal_L32_L32e"/>
    <property type="match status" value="1"/>
</dbReference>
<name>A0A146KE31_9EUKA</name>
<dbReference type="PANTHER" id="PTHR23413">
    <property type="entry name" value="60S RIBOSOMAL PROTEIN L32 AND DNA-DIRECTED RNA POLYMERASE II, SUBUNIT N"/>
    <property type="match status" value="1"/>
</dbReference>
<evidence type="ECO:0000256" key="2">
    <source>
        <dbReference type="ARBA" id="ARBA00022980"/>
    </source>
</evidence>